<evidence type="ECO:0000256" key="5">
    <source>
        <dbReference type="ARBA" id="ARBA00023204"/>
    </source>
</evidence>
<evidence type="ECO:0000256" key="2">
    <source>
        <dbReference type="ARBA" id="ARBA00022759"/>
    </source>
</evidence>
<dbReference type="GO" id="GO:0004519">
    <property type="term" value="F:endonuclease activity"/>
    <property type="evidence" value="ECO:0007669"/>
    <property type="project" value="UniProtKB-KW"/>
</dbReference>
<reference evidence="7 8" key="2">
    <citation type="submission" date="2017-08" db="EMBL/GenBank/DDBJ databases">
        <title>WGS of novel Burkholderia cepaca complex species.</title>
        <authorList>
            <person name="Lipuma J."/>
            <person name="Spilker T."/>
        </authorList>
    </citation>
    <scope>NUCLEOTIDE SEQUENCE [LARGE SCALE GENOMIC DNA]</scope>
    <source>
        <strain evidence="7 8">AU17325</strain>
    </source>
</reference>
<dbReference type="Gene3D" id="3.40.960.10">
    <property type="entry name" value="VSR Endonuclease"/>
    <property type="match status" value="1"/>
</dbReference>
<dbReference type="NCBIfam" id="TIGR00632">
    <property type="entry name" value="vsr"/>
    <property type="match status" value="1"/>
</dbReference>
<comment type="function">
    <text evidence="6">May nick specific sequences that contain T:G mispairs resulting from m5C-deamination.</text>
</comment>
<protein>
    <recommendedName>
        <fullName evidence="6">Very short patch repair endonuclease</fullName>
        <ecNumber evidence="6">3.1.-.-</ecNumber>
    </recommendedName>
</protein>
<dbReference type="OrthoDB" id="9801520at2"/>
<dbReference type="GO" id="GO:0016787">
    <property type="term" value="F:hydrolase activity"/>
    <property type="evidence" value="ECO:0007669"/>
    <property type="project" value="UniProtKB-KW"/>
</dbReference>
<dbReference type="InterPro" id="IPR011335">
    <property type="entry name" value="Restrct_endonuc-II-like"/>
</dbReference>
<evidence type="ECO:0000256" key="4">
    <source>
        <dbReference type="ARBA" id="ARBA00022801"/>
    </source>
</evidence>
<accession>A0A228IX02</accession>
<dbReference type="InterPro" id="IPR004603">
    <property type="entry name" value="DNA_mismatch_endonuc_vsr"/>
</dbReference>
<evidence type="ECO:0000313" key="8">
    <source>
        <dbReference type="Proteomes" id="UP000214600"/>
    </source>
</evidence>
<keyword evidence="4 6" id="KW-0378">Hydrolase</keyword>
<keyword evidence="1 6" id="KW-0540">Nuclease</keyword>
<dbReference type="CDD" id="cd00221">
    <property type="entry name" value="Vsr"/>
    <property type="match status" value="1"/>
</dbReference>
<sequence length="131" mass="15483">MAISRSENMRRIRSKDTKPELTVRRLIRSLGYTGYRLHWKSVPGKPDIAFVGRKRAIIVQGCFWHQHSCLNGRIPRSNENYWRSKLTRNLERDAEVHAALRELGWSILILWECELKDHATIKERISRFLAD</sequence>
<dbReference type="GO" id="GO:0006298">
    <property type="term" value="P:mismatch repair"/>
    <property type="evidence" value="ECO:0007669"/>
    <property type="project" value="UniProtKB-UniRule"/>
</dbReference>
<evidence type="ECO:0000256" key="1">
    <source>
        <dbReference type="ARBA" id="ARBA00022722"/>
    </source>
</evidence>
<organism evidence="7 8">
    <name type="scientific">Burkholderia aenigmatica</name>
    <dbReference type="NCBI Taxonomy" id="2015348"/>
    <lineage>
        <taxon>Bacteria</taxon>
        <taxon>Pseudomonadati</taxon>
        <taxon>Pseudomonadota</taxon>
        <taxon>Betaproteobacteria</taxon>
        <taxon>Burkholderiales</taxon>
        <taxon>Burkholderiaceae</taxon>
        <taxon>Burkholderia</taxon>
        <taxon>Burkholderia cepacia complex</taxon>
    </lineage>
</organism>
<keyword evidence="3 6" id="KW-0227">DNA damage</keyword>
<dbReference type="RefSeq" id="WP_089451469.1">
    <property type="nucleotide sequence ID" value="NZ_NKFA01000006.1"/>
</dbReference>
<evidence type="ECO:0000256" key="3">
    <source>
        <dbReference type="ARBA" id="ARBA00022763"/>
    </source>
</evidence>
<gene>
    <name evidence="7" type="ORF">CFB84_18160</name>
</gene>
<evidence type="ECO:0000313" key="7">
    <source>
        <dbReference type="EMBL" id="OXI46699.1"/>
    </source>
</evidence>
<dbReference type="EMBL" id="NKFA01000006">
    <property type="protein sequence ID" value="OXI46699.1"/>
    <property type="molecule type" value="Genomic_DNA"/>
</dbReference>
<name>A0A228IX02_9BURK</name>
<keyword evidence="5 6" id="KW-0234">DNA repair</keyword>
<dbReference type="Pfam" id="PF03852">
    <property type="entry name" value="Vsr"/>
    <property type="match status" value="1"/>
</dbReference>
<dbReference type="EC" id="3.1.-.-" evidence="6"/>
<dbReference type="PIRSF" id="PIRSF018267">
    <property type="entry name" value="VSR_endonuc"/>
    <property type="match status" value="1"/>
</dbReference>
<evidence type="ECO:0000256" key="6">
    <source>
        <dbReference type="PIRNR" id="PIRNR018267"/>
    </source>
</evidence>
<proteinExistence type="inferred from homology"/>
<comment type="caution">
    <text evidence="7">The sequence shown here is derived from an EMBL/GenBank/DDBJ whole genome shotgun (WGS) entry which is preliminary data.</text>
</comment>
<dbReference type="SUPFAM" id="SSF52980">
    <property type="entry name" value="Restriction endonuclease-like"/>
    <property type="match status" value="1"/>
</dbReference>
<reference evidence="8" key="1">
    <citation type="submission" date="2017-06" db="EMBL/GenBank/DDBJ databases">
        <authorList>
            <person name="LiPuma J."/>
            <person name="Spilker T."/>
        </authorList>
    </citation>
    <scope>NUCLEOTIDE SEQUENCE [LARGE SCALE GENOMIC DNA]</scope>
    <source>
        <strain evidence="8">AU17325</strain>
    </source>
</reference>
<dbReference type="AlphaFoldDB" id="A0A228IX02"/>
<comment type="similarity">
    <text evidence="6">Belongs to the vsr family.</text>
</comment>
<dbReference type="Proteomes" id="UP000214600">
    <property type="component" value="Unassembled WGS sequence"/>
</dbReference>
<keyword evidence="2 6" id="KW-0255">Endonuclease</keyword>